<proteinExistence type="evidence at transcript level"/>
<dbReference type="PANTHER" id="PTHR48006:SF68">
    <property type="entry name" value="PROTEIN KINASE DOMAIN-CONTAINING PROTEIN"/>
    <property type="match status" value="1"/>
</dbReference>
<feature type="signal peptide" evidence="1">
    <location>
        <begin position="1"/>
        <end position="28"/>
    </location>
</feature>
<sequence length="144" mass="15769">MGARRTPCGWRLLFFLALLLAEVRHGSSSSSSGVKAGAAADALPPRLSSAEVHTLRRIAANMGISHWNFSGNPCEPNGSLVCDCSFNNNTICHATEIFLKEQNFTGQLPPDFADLPHLLQLDLSRNVFHGTVPDRWARMRLQGL</sequence>
<dbReference type="EMBL" id="AK361234">
    <property type="protein sequence ID" value="BAJ92441.1"/>
    <property type="molecule type" value="mRNA"/>
</dbReference>
<dbReference type="AlphaFoldDB" id="F2DBH0"/>
<evidence type="ECO:0000313" key="2">
    <source>
        <dbReference type="EMBL" id="BAJ92441.1"/>
    </source>
</evidence>
<protein>
    <submittedName>
        <fullName evidence="2">Predicted protein</fullName>
    </submittedName>
</protein>
<feature type="chain" id="PRO_5003277174" evidence="1">
    <location>
        <begin position="29"/>
        <end position="144"/>
    </location>
</feature>
<reference evidence="2" key="1">
    <citation type="journal article" date="2011" name="Plant Physiol.">
        <title>Comprehensive sequence analysis of 24,783 barley full-length cDNAs derived from 12 clone libraries.</title>
        <authorList>
            <person name="Matsumoto T."/>
            <person name="Tanaka T."/>
            <person name="Sakai H."/>
            <person name="Amano N."/>
            <person name="Kanamori H."/>
            <person name="Kurita K."/>
            <person name="Kikuta A."/>
            <person name="Kamiya K."/>
            <person name="Yamamoto M."/>
            <person name="Ikawa H."/>
            <person name="Fujii N."/>
            <person name="Hori K."/>
            <person name="Itoh T."/>
            <person name="Sato K."/>
        </authorList>
    </citation>
    <scope>NUCLEOTIDE SEQUENCE</scope>
    <source>
        <tissue evidence="2">Shoot</tissue>
    </source>
</reference>
<name>F2DBH0_HORVV</name>
<dbReference type="InterPro" id="IPR051824">
    <property type="entry name" value="LRR_Rcpt-Like_S/T_Kinase"/>
</dbReference>
<dbReference type="Gene3D" id="3.80.10.10">
    <property type="entry name" value="Ribonuclease Inhibitor"/>
    <property type="match status" value="1"/>
</dbReference>
<dbReference type="SUPFAM" id="SSF52058">
    <property type="entry name" value="L domain-like"/>
    <property type="match status" value="1"/>
</dbReference>
<organism evidence="2">
    <name type="scientific">Hordeum vulgare subsp. vulgare</name>
    <name type="common">Domesticated barley</name>
    <dbReference type="NCBI Taxonomy" id="112509"/>
    <lineage>
        <taxon>Eukaryota</taxon>
        <taxon>Viridiplantae</taxon>
        <taxon>Streptophyta</taxon>
        <taxon>Embryophyta</taxon>
        <taxon>Tracheophyta</taxon>
        <taxon>Spermatophyta</taxon>
        <taxon>Magnoliopsida</taxon>
        <taxon>Liliopsida</taxon>
        <taxon>Poales</taxon>
        <taxon>Poaceae</taxon>
        <taxon>BOP clade</taxon>
        <taxon>Pooideae</taxon>
        <taxon>Triticodae</taxon>
        <taxon>Triticeae</taxon>
        <taxon>Hordeinae</taxon>
        <taxon>Hordeum</taxon>
    </lineage>
</organism>
<accession>F2DBH0</accession>
<dbReference type="PANTHER" id="PTHR48006">
    <property type="entry name" value="LEUCINE-RICH REPEAT-CONTAINING PROTEIN DDB_G0281931-RELATED"/>
    <property type="match status" value="1"/>
</dbReference>
<dbReference type="InterPro" id="IPR032675">
    <property type="entry name" value="LRR_dom_sf"/>
</dbReference>
<evidence type="ECO:0000256" key="1">
    <source>
        <dbReference type="SAM" id="SignalP"/>
    </source>
</evidence>
<keyword evidence="1" id="KW-0732">Signal</keyword>